<evidence type="ECO:0000313" key="2">
    <source>
        <dbReference type="Proteomes" id="UP000295722"/>
    </source>
</evidence>
<proteinExistence type="predicted"/>
<dbReference type="Proteomes" id="UP000295722">
    <property type="component" value="Unassembled WGS sequence"/>
</dbReference>
<accession>A0A4R5M2T0</accession>
<dbReference type="InterPro" id="IPR010982">
    <property type="entry name" value="Lambda_DNA-bd_dom_sf"/>
</dbReference>
<dbReference type="AlphaFoldDB" id="A0A4R5M2T0"/>
<name>A0A4R5M2T0_9BURK</name>
<dbReference type="SUPFAM" id="SSF47413">
    <property type="entry name" value="lambda repressor-like DNA-binding domains"/>
    <property type="match status" value="1"/>
</dbReference>
<dbReference type="RefSeq" id="WP_133198266.1">
    <property type="nucleotide sequence ID" value="NZ_JBHUCW010000030.1"/>
</dbReference>
<gene>
    <name evidence="1" type="ORF">EYW47_28960</name>
</gene>
<organism evidence="1 2">
    <name type="scientific">Paraburkholderia silviterrae</name>
    <dbReference type="NCBI Taxonomy" id="2528715"/>
    <lineage>
        <taxon>Bacteria</taxon>
        <taxon>Pseudomonadati</taxon>
        <taxon>Pseudomonadota</taxon>
        <taxon>Betaproteobacteria</taxon>
        <taxon>Burkholderiales</taxon>
        <taxon>Burkholderiaceae</taxon>
        <taxon>Paraburkholderia</taxon>
    </lineage>
</organism>
<evidence type="ECO:0000313" key="1">
    <source>
        <dbReference type="EMBL" id="TDG19887.1"/>
    </source>
</evidence>
<protein>
    <submittedName>
        <fullName evidence="1">XRE family transcriptional regulator</fullName>
    </submittedName>
</protein>
<comment type="caution">
    <text evidence="1">The sequence shown here is derived from an EMBL/GenBank/DDBJ whole genome shotgun (WGS) entry which is preliminary data.</text>
</comment>
<dbReference type="EMBL" id="SMRP01000019">
    <property type="protein sequence ID" value="TDG19887.1"/>
    <property type="molecule type" value="Genomic_DNA"/>
</dbReference>
<reference evidence="1 2" key="1">
    <citation type="submission" date="2019-03" db="EMBL/GenBank/DDBJ databases">
        <title>Paraburkholderia sp. 4M-K11, isolated from subtropical forest soil.</title>
        <authorList>
            <person name="Gao Z.-H."/>
            <person name="Qiu L.-H."/>
        </authorList>
    </citation>
    <scope>NUCLEOTIDE SEQUENCE [LARGE SCALE GENOMIC DNA]</scope>
    <source>
        <strain evidence="1 2">4M-K11</strain>
    </source>
</reference>
<dbReference type="Gene3D" id="1.10.260.40">
    <property type="entry name" value="lambda repressor-like DNA-binding domains"/>
    <property type="match status" value="1"/>
</dbReference>
<sequence length="78" mass="8618">MTVRASPSASLQRASVISESGSIVVASLARDGWSQATFAEYSGYDRRTIVRWMSGESTMPLLVERHLDLLFAIRDCLP</sequence>
<dbReference type="GO" id="GO:0003677">
    <property type="term" value="F:DNA binding"/>
    <property type="evidence" value="ECO:0007669"/>
    <property type="project" value="InterPro"/>
</dbReference>
<keyword evidence="2" id="KW-1185">Reference proteome</keyword>
<dbReference type="OrthoDB" id="8909341at2"/>